<keyword evidence="1" id="KW-0732">Signal</keyword>
<keyword evidence="3" id="KW-1185">Reference proteome</keyword>
<feature type="signal peptide" evidence="1">
    <location>
        <begin position="1"/>
        <end position="29"/>
    </location>
</feature>
<feature type="chain" id="PRO_5003939645" description="Lipocalin-like domain-containing protein" evidence="1">
    <location>
        <begin position="30"/>
        <end position="233"/>
    </location>
</feature>
<protein>
    <recommendedName>
        <fullName evidence="4">Lipocalin-like domain-containing protein</fullName>
    </recommendedName>
</protein>
<evidence type="ECO:0000313" key="3">
    <source>
        <dbReference type="Proteomes" id="UP000010467"/>
    </source>
</evidence>
<proteinExistence type="predicted"/>
<evidence type="ECO:0000256" key="1">
    <source>
        <dbReference type="SAM" id="SignalP"/>
    </source>
</evidence>
<organism evidence="2 3">
    <name type="scientific">Deinococcus peraridilitoris (strain DSM 19664 / LMG 22246 / CIP 109416 / KR-200)</name>
    <dbReference type="NCBI Taxonomy" id="937777"/>
    <lineage>
        <taxon>Bacteria</taxon>
        <taxon>Thermotogati</taxon>
        <taxon>Deinococcota</taxon>
        <taxon>Deinococci</taxon>
        <taxon>Deinococcales</taxon>
        <taxon>Deinococcaceae</taxon>
        <taxon>Deinococcus</taxon>
    </lineage>
</organism>
<sequence length="233" mass="24397">MMRSEKNVKKPLIAGLLATTLASCGGAPAPTYPYNPNMNTVEQNSTLVPYYGDWVIVASLNDGTRRYGVASFSSKYKSTTYVNASGGVMAWCYSQSCSTDSEQGAGIMGTLKTSSGSALASGMVPFSDSSVPRGSSPTRFFMTDLDGKVEVVNKQAVIAGKGLWTNETGTDQAAGFAFVQVETSPSIRPQATPSAAYLTAQTAAQQALTEARLSAQSSLSPDVVRAAITDATR</sequence>
<dbReference type="Proteomes" id="UP000010467">
    <property type="component" value="Plasmid pDEIPE01"/>
</dbReference>
<reference evidence="3" key="1">
    <citation type="submission" date="2012-03" db="EMBL/GenBank/DDBJ databases">
        <title>Complete sequence of plasmid 1 of Deinococcus peraridilitoris DSM 19664.</title>
        <authorList>
            <person name="Lucas S."/>
            <person name="Copeland A."/>
            <person name="Lapidus A."/>
            <person name="Glavina del Rio T."/>
            <person name="Dalin E."/>
            <person name="Tice H."/>
            <person name="Bruce D."/>
            <person name="Goodwin L."/>
            <person name="Pitluck S."/>
            <person name="Peters L."/>
            <person name="Mikhailova N."/>
            <person name="Lu M."/>
            <person name="Kyrpides N."/>
            <person name="Mavromatis K."/>
            <person name="Ivanova N."/>
            <person name="Brettin T."/>
            <person name="Detter J.C."/>
            <person name="Han C."/>
            <person name="Larimer F."/>
            <person name="Land M."/>
            <person name="Hauser L."/>
            <person name="Markowitz V."/>
            <person name="Cheng J.-F."/>
            <person name="Hugenholtz P."/>
            <person name="Woyke T."/>
            <person name="Wu D."/>
            <person name="Pukall R."/>
            <person name="Steenblock K."/>
            <person name="Brambilla E."/>
            <person name="Klenk H.-P."/>
            <person name="Eisen J.A."/>
        </authorList>
    </citation>
    <scope>NUCLEOTIDE SEQUENCE [LARGE SCALE GENOMIC DNA]</scope>
    <source>
        <strain evidence="3">DSM 19664 / LMG 22246 / CIP 109416 / KR-200</strain>
        <plasmid evidence="3">Plasmid pDEIPE01</plasmid>
    </source>
</reference>
<dbReference type="AlphaFoldDB" id="L0A6Q7"/>
<dbReference type="PROSITE" id="PS51257">
    <property type="entry name" value="PROKAR_LIPOPROTEIN"/>
    <property type="match status" value="1"/>
</dbReference>
<gene>
    <name evidence="2" type="ordered locus">Deipe_4159</name>
</gene>
<evidence type="ECO:0008006" key="4">
    <source>
        <dbReference type="Google" id="ProtNLM"/>
    </source>
</evidence>
<evidence type="ECO:0000313" key="2">
    <source>
        <dbReference type="EMBL" id="AFZ69526.1"/>
    </source>
</evidence>
<accession>L0A6Q7</accession>
<geneLocation type="plasmid" evidence="2 3">
    <name>pDEIPE01</name>
</geneLocation>
<dbReference type="PATRIC" id="fig|937777.3.peg.4186"/>
<keyword evidence="2" id="KW-0614">Plasmid</keyword>
<name>L0A6Q7_DEIPD</name>
<dbReference type="EMBL" id="CP003383">
    <property type="protein sequence ID" value="AFZ69526.1"/>
    <property type="molecule type" value="Genomic_DNA"/>
</dbReference>
<dbReference type="KEGG" id="dpd:Deipe_4159"/>
<dbReference type="HOGENOM" id="CLU_1188390_0_0_0"/>